<reference evidence="1" key="2">
    <citation type="submission" date="2021-09" db="EMBL/GenBank/DDBJ databases">
        <authorList>
            <person name="Gilroy R."/>
        </authorList>
    </citation>
    <scope>NUCLEOTIDE SEQUENCE</scope>
    <source>
        <strain evidence="1">ChiGjej3B3-7470</strain>
    </source>
</reference>
<accession>A0A921ERI6</accession>
<name>A0A921ERI6_9ACTN</name>
<proteinExistence type="predicted"/>
<evidence type="ECO:0000313" key="1">
    <source>
        <dbReference type="EMBL" id="HJE52171.1"/>
    </source>
</evidence>
<gene>
    <name evidence="1" type="ORF">K8V15_09415</name>
</gene>
<evidence type="ECO:0000313" key="2">
    <source>
        <dbReference type="Proteomes" id="UP000712713"/>
    </source>
</evidence>
<dbReference type="EMBL" id="DYZF01000240">
    <property type="protein sequence ID" value="HJE52171.1"/>
    <property type="molecule type" value="Genomic_DNA"/>
</dbReference>
<dbReference type="InterPro" id="IPR038765">
    <property type="entry name" value="Papain-like_cys_pep_sf"/>
</dbReference>
<sequence>MKKLGVLAGAIGVALAPVFLLSPRRKRAAGVTVEELVRSVASRGLEGRALVDAAIAAVAEAYPMHCLWRLWRSPERSLSDGCGWSHQYNTVLLLVLRGLGVRCRLVHAARVRGFGHPWFLVGHTWVKVTHGGWELDACASRPGNRLGDPPFVALTPELPMRRLTRWAVGAALVPFVVAEVWASWLGDRDVAPWMQRPNA</sequence>
<reference evidence="1" key="1">
    <citation type="journal article" date="2021" name="PeerJ">
        <title>Extensive microbial diversity within the chicken gut microbiome revealed by metagenomics and culture.</title>
        <authorList>
            <person name="Gilroy R."/>
            <person name="Ravi A."/>
            <person name="Getino M."/>
            <person name="Pursley I."/>
            <person name="Horton D.L."/>
            <person name="Alikhan N.F."/>
            <person name="Baker D."/>
            <person name="Gharbi K."/>
            <person name="Hall N."/>
            <person name="Watson M."/>
            <person name="Adriaenssens E.M."/>
            <person name="Foster-Nyarko E."/>
            <person name="Jarju S."/>
            <person name="Secka A."/>
            <person name="Antonio M."/>
            <person name="Oren A."/>
            <person name="Chaudhuri R.R."/>
            <person name="La Ragione R."/>
            <person name="Hildebrand F."/>
            <person name="Pallen M.J."/>
        </authorList>
    </citation>
    <scope>NUCLEOTIDE SEQUENCE</scope>
    <source>
        <strain evidence="1">ChiGjej3B3-7470</strain>
    </source>
</reference>
<comment type="caution">
    <text evidence="1">The sequence shown here is derived from an EMBL/GenBank/DDBJ whole genome shotgun (WGS) entry which is preliminary data.</text>
</comment>
<protein>
    <submittedName>
        <fullName evidence="1">Uncharacterized protein</fullName>
    </submittedName>
</protein>
<dbReference type="AlphaFoldDB" id="A0A921ERI6"/>
<dbReference type="Proteomes" id="UP000712713">
    <property type="component" value="Unassembled WGS sequence"/>
</dbReference>
<dbReference type="SUPFAM" id="SSF54001">
    <property type="entry name" value="Cysteine proteinases"/>
    <property type="match status" value="1"/>
</dbReference>
<organism evidence="1 2">
    <name type="scientific">Tessaracoccus flavescens</name>
    <dbReference type="NCBI Taxonomy" id="399497"/>
    <lineage>
        <taxon>Bacteria</taxon>
        <taxon>Bacillati</taxon>
        <taxon>Actinomycetota</taxon>
        <taxon>Actinomycetes</taxon>
        <taxon>Propionibacteriales</taxon>
        <taxon>Propionibacteriaceae</taxon>
        <taxon>Tessaracoccus</taxon>
    </lineage>
</organism>